<dbReference type="Proteomes" id="UP001152531">
    <property type="component" value="Unassembled WGS sequence"/>
</dbReference>
<organism evidence="1 2">
    <name type="scientific">[Candida] jaroonii</name>
    <dbReference type="NCBI Taxonomy" id="467808"/>
    <lineage>
        <taxon>Eukaryota</taxon>
        <taxon>Fungi</taxon>
        <taxon>Dikarya</taxon>
        <taxon>Ascomycota</taxon>
        <taxon>Saccharomycotina</taxon>
        <taxon>Pichiomycetes</taxon>
        <taxon>Debaryomycetaceae</taxon>
        <taxon>Yamadazyma</taxon>
    </lineage>
</organism>
<sequence>MFKAVKTIPVLSKTFTKRLVSSSSVLRSSSVFNMPAMSPTMTEGGITSWKLKPGEEFKAGDVLLEIETDKATIDVEAQDDGILWEILVAEGESGIAVGKPIAFLAEVGDDLNTLEKPVIEETPKEAPKESPKESPKTEESKSEAPKQNESAPAQESSESGSIFVKANPSQKLMPSVEVLLHQNNISKEEALSKIEASGPKGRLLKGDVLNYLGQIKKDSILSITKIINSKQHLDLSNIVLKAPEPQTKESDKAPAAKAPRDDILTIQLTSEFTSKAEFKQDFENLIHSSLVKTYGSKFPQYAHSPSANTNIQTDIFDELLVPSPSTERFKIFDVTYKFNDVKPNFSPVSDFDDLLSPVAVPTPSGKVDVEFKIQINPLIDSKDFFSSFKSILLSQF</sequence>
<protein>
    <submittedName>
        <fullName evidence="1">Pyruvate dehydrogenase complex protein X component, mitochondrial</fullName>
    </submittedName>
</protein>
<comment type="caution">
    <text evidence="1">The sequence shown here is derived from an EMBL/GenBank/DDBJ whole genome shotgun (WGS) entry which is preliminary data.</text>
</comment>
<proteinExistence type="predicted"/>
<accession>A0ACA9Y7S3</accession>
<evidence type="ECO:0000313" key="1">
    <source>
        <dbReference type="EMBL" id="CAH6721056.1"/>
    </source>
</evidence>
<reference evidence="1" key="1">
    <citation type="submission" date="2022-06" db="EMBL/GenBank/DDBJ databases">
        <authorList>
            <person name="Legras J.-L."/>
            <person name="Devillers H."/>
            <person name="Grondin C."/>
        </authorList>
    </citation>
    <scope>NUCLEOTIDE SEQUENCE</scope>
    <source>
        <strain evidence="1">CLIB 1444</strain>
    </source>
</reference>
<gene>
    <name evidence="1" type="ORF">CLIB1444_05S02608</name>
</gene>
<dbReference type="EMBL" id="CALSDN010000005">
    <property type="protein sequence ID" value="CAH6721056.1"/>
    <property type="molecule type" value="Genomic_DNA"/>
</dbReference>
<evidence type="ECO:0000313" key="2">
    <source>
        <dbReference type="Proteomes" id="UP001152531"/>
    </source>
</evidence>
<keyword evidence="2" id="KW-1185">Reference proteome</keyword>
<name>A0ACA9Y7S3_9ASCO</name>
<keyword evidence="1" id="KW-0670">Pyruvate</keyword>